<dbReference type="GeneID" id="79313967"/>
<dbReference type="Gene3D" id="3.30.360.10">
    <property type="entry name" value="Dihydrodipicolinate Reductase, domain 2"/>
    <property type="match status" value="1"/>
</dbReference>
<dbReference type="InterPro" id="IPR036291">
    <property type="entry name" value="NAD(P)-bd_dom_sf"/>
</dbReference>
<feature type="domain" description="Gfo/Idh/MocA-like oxidoreductase N-terminal" evidence="3">
    <location>
        <begin position="4"/>
        <end position="135"/>
    </location>
</feature>
<feature type="compositionally biased region" description="Acidic residues" evidence="2">
    <location>
        <begin position="381"/>
        <end position="390"/>
    </location>
</feature>
<evidence type="ECO:0000313" key="4">
    <source>
        <dbReference type="EMBL" id="MFC7316315.1"/>
    </source>
</evidence>
<evidence type="ECO:0000256" key="2">
    <source>
        <dbReference type="SAM" id="MobiDB-lite"/>
    </source>
</evidence>
<dbReference type="RefSeq" id="WP_276304426.1">
    <property type="nucleotide sequence ID" value="NZ_CP119992.1"/>
</dbReference>
<keyword evidence="1" id="KW-0560">Oxidoreductase</keyword>
<dbReference type="Proteomes" id="UP001596547">
    <property type="component" value="Unassembled WGS sequence"/>
</dbReference>
<protein>
    <submittedName>
        <fullName evidence="4">Gfo/Idh/MocA family oxidoreductase</fullName>
    </submittedName>
</protein>
<gene>
    <name evidence="4" type="ORF">ACFQPE_05825</name>
</gene>
<name>A0ABD6A7D8_9EURY</name>
<dbReference type="Gene3D" id="3.40.50.720">
    <property type="entry name" value="NAD(P)-binding Rossmann-like Domain"/>
    <property type="match status" value="1"/>
</dbReference>
<reference evidence="4 5" key="1">
    <citation type="journal article" date="2019" name="Int. J. Syst. Evol. Microbiol.">
        <title>The Global Catalogue of Microorganisms (GCM) 10K type strain sequencing project: providing services to taxonomists for standard genome sequencing and annotation.</title>
        <authorList>
            <consortium name="The Broad Institute Genomics Platform"/>
            <consortium name="The Broad Institute Genome Sequencing Center for Infectious Disease"/>
            <person name="Wu L."/>
            <person name="Ma J."/>
        </authorList>
    </citation>
    <scope>NUCLEOTIDE SEQUENCE [LARGE SCALE GENOMIC DNA]</scope>
    <source>
        <strain evidence="4 5">PSR21</strain>
    </source>
</reference>
<proteinExistence type="predicted"/>
<dbReference type="PANTHER" id="PTHR43818">
    <property type="entry name" value="BCDNA.GH03377"/>
    <property type="match status" value="1"/>
</dbReference>
<dbReference type="SUPFAM" id="SSF55347">
    <property type="entry name" value="Glyceraldehyde-3-phosphate dehydrogenase-like, C-terminal domain"/>
    <property type="match status" value="1"/>
</dbReference>
<dbReference type="InterPro" id="IPR000683">
    <property type="entry name" value="Gfo/Idh/MocA-like_OxRdtase_N"/>
</dbReference>
<comment type="caution">
    <text evidence="4">The sequence shown here is derived from an EMBL/GenBank/DDBJ whole genome shotgun (WGS) entry which is preliminary data.</text>
</comment>
<dbReference type="PANTHER" id="PTHR43818:SF11">
    <property type="entry name" value="BCDNA.GH03377"/>
    <property type="match status" value="1"/>
</dbReference>
<evidence type="ECO:0000259" key="3">
    <source>
        <dbReference type="Pfam" id="PF01408"/>
    </source>
</evidence>
<dbReference type="EMBL" id="JBHTBF010000002">
    <property type="protein sequence ID" value="MFC7316315.1"/>
    <property type="molecule type" value="Genomic_DNA"/>
</dbReference>
<dbReference type="GO" id="GO:0016491">
    <property type="term" value="F:oxidoreductase activity"/>
    <property type="evidence" value="ECO:0007669"/>
    <property type="project" value="UniProtKB-KW"/>
</dbReference>
<evidence type="ECO:0000256" key="1">
    <source>
        <dbReference type="ARBA" id="ARBA00023002"/>
    </source>
</evidence>
<evidence type="ECO:0000313" key="5">
    <source>
        <dbReference type="Proteomes" id="UP001596547"/>
    </source>
</evidence>
<sequence length="397" mass="43673">MGYRVAIIGTGANPERKGRTGYAMAYRHAPGYRRLDDCELVACADIVRENAEAFADHFDIPPGNVFEDYEEMLRATEPDVVSVCVPPAIHAEIVVGCAKSGIPRAIHCEKPMATTWGDCKRMLEACDDEGIQLTIDNQRRFGEPFREAKSLLEDGTIGDLVRIEWAEDNLFDAGVHQFDLCRYYTDDAEAEWVLGGIDFREENVWFGAHNENHGFVQWKYEDGVYGVAATGDGKDMIGCYHRLVGTDGVVEMGVDGGPALRYRKDGGKWRAVSTDDSIHAPSYGKARAGVIALAERLPGVSARRFKETTFYERAIEEVVSALREEREPEISGRNALAGTELAFAAWESSRRRGRVDLPLDIEDNPLEALIEGENGSASDADGGDASEDAAETPATEQ</sequence>
<dbReference type="Pfam" id="PF01408">
    <property type="entry name" value="GFO_IDH_MocA"/>
    <property type="match status" value="1"/>
</dbReference>
<keyword evidence="5" id="KW-1185">Reference proteome</keyword>
<dbReference type="InterPro" id="IPR050463">
    <property type="entry name" value="Gfo/Idh/MocA_oxidrdct_glycsds"/>
</dbReference>
<organism evidence="4 5">
    <name type="scientific">Halomarina halobia</name>
    <dbReference type="NCBI Taxonomy" id="3033386"/>
    <lineage>
        <taxon>Archaea</taxon>
        <taxon>Methanobacteriati</taxon>
        <taxon>Methanobacteriota</taxon>
        <taxon>Stenosarchaea group</taxon>
        <taxon>Halobacteria</taxon>
        <taxon>Halobacteriales</taxon>
        <taxon>Natronomonadaceae</taxon>
        <taxon>Halomarina</taxon>
    </lineage>
</organism>
<accession>A0ABD6A7D8</accession>
<dbReference type="SUPFAM" id="SSF51735">
    <property type="entry name" value="NAD(P)-binding Rossmann-fold domains"/>
    <property type="match status" value="1"/>
</dbReference>
<dbReference type="AlphaFoldDB" id="A0ABD6A7D8"/>
<feature type="region of interest" description="Disordered" evidence="2">
    <location>
        <begin position="366"/>
        <end position="397"/>
    </location>
</feature>